<evidence type="ECO:0000256" key="5">
    <source>
        <dbReference type="ARBA" id="ARBA00047754"/>
    </source>
</evidence>
<dbReference type="InterPro" id="IPR024434">
    <property type="entry name" value="TSCPD_dom"/>
</dbReference>
<evidence type="ECO:0000313" key="7">
    <source>
        <dbReference type="EMBL" id="MVT71068.1"/>
    </source>
</evidence>
<feature type="domain" description="TSCPD" evidence="6">
    <location>
        <begin position="30"/>
        <end position="79"/>
    </location>
</feature>
<name>A0A844SVS0_9BRAD</name>
<keyword evidence="4" id="KW-0547">Nucleotide-binding</keyword>
<evidence type="ECO:0000256" key="4">
    <source>
        <dbReference type="ARBA" id="ARBA00022741"/>
    </source>
</evidence>
<sequence>MRQKLPNRRPNEIVDFEYDGQRYTAAISRFPSGDVAEIFLTAGKYGAAVHLHAQDSAILASLALQSDVPVETIVHAIKGPIGQALSLFEVRR</sequence>
<dbReference type="Proteomes" id="UP000436468">
    <property type="component" value="Unassembled WGS sequence"/>
</dbReference>
<evidence type="ECO:0000256" key="2">
    <source>
        <dbReference type="ARBA" id="ARBA00012274"/>
    </source>
</evidence>
<evidence type="ECO:0000256" key="3">
    <source>
        <dbReference type="ARBA" id="ARBA00022634"/>
    </source>
</evidence>
<evidence type="ECO:0000313" key="8">
    <source>
        <dbReference type="Proteomes" id="UP000436468"/>
    </source>
</evidence>
<dbReference type="AlphaFoldDB" id="A0A844SVS0"/>
<keyword evidence="8" id="KW-1185">Reference proteome</keyword>
<accession>A0A844SVS0</accession>
<protein>
    <recommendedName>
        <fullName evidence="2">ribonucleoside-diphosphate reductase</fullName>
        <ecNumber evidence="2">1.17.4.1</ecNumber>
    </recommendedName>
</protein>
<organism evidence="7 8">
    <name type="scientific">Bradyrhizobium pachyrhizi</name>
    <dbReference type="NCBI Taxonomy" id="280333"/>
    <lineage>
        <taxon>Bacteria</taxon>
        <taxon>Pseudomonadati</taxon>
        <taxon>Pseudomonadota</taxon>
        <taxon>Alphaproteobacteria</taxon>
        <taxon>Hyphomicrobiales</taxon>
        <taxon>Nitrobacteraceae</taxon>
        <taxon>Bradyrhizobium</taxon>
    </lineage>
</organism>
<gene>
    <name evidence="7" type="ORF">GPL21_39180</name>
</gene>
<evidence type="ECO:0000259" key="6">
    <source>
        <dbReference type="Pfam" id="PF12637"/>
    </source>
</evidence>
<keyword evidence="3" id="KW-0237">DNA synthesis</keyword>
<dbReference type="EMBL" id="WQNF01000059">
    <property type="protein sequence ID" value="MVT71068.1"/>
    <property type="molecule type" value="Genomic_DNA"/>
</dbReference>
<comment type="caution">
    <text evidence="7">The sequence shown here is derived from an EMBL/GenBank/DDBJ whole genome shotgun (WGS) entry which is preliminary data.</text>
</comment>
<comment type="catalytic activity">
    <reaction evidence="5">
        <text>a 2'-deoxyribonucleoside 5'-diphosphate + [thioredoxin]-disulfide + H2O = a ribonucleoside 5'-diphosphate + [thioredoxin]-dithiol</text>
        <dbReference type="Rhea" id="RHEA:23252"/>
        <dbReference type="Rhea" id="RHEA-COMP:10698"/>
        <dbReference type="Rhea" id="RHEA-COMP:10700"/>
        <dbReference type="ChEBI" id="CHEBI:15377"/>
        <dbReference type="ChEBI" id="CHEBI:29950"/>
        <dbReference type="ChEBI" id="CHEBI:50058"/>
        <dbReference type="ChEBI" id="CHEBI:57930"/>
        <dbReference type="ChEBI" id="CHEBI:73316"/>
        <dbReference type="EC" id="1.17.4.1"/>
    </reaction>
</comment>
<reference evidence="7 8" key="1">
    <citation type="submission" date="2019-12" db="EMBL/GenBank/DDBJ databases">
        <title>Draft genome sequences Bradyrhizobium cajani AMBPC1010, Bradyrhizobium pachyrhizi AMBPC1040 and Bradyrhizobium yuanmingense ALSPC3051, three plant growth promoting strains isolated from nodules of Cajanus cajan L. in Dominican Republic.</title>
        <authorList>
            <person name="Flores-Felix J.D."/>
            <person name="Araujo J."/>
            <person name="Diaz-Alcantara C."/>
            <person name="Gonzalez-Andres F."/>
            <person name="Velazquez E."/>
        </authorList>
    </citation>
    <scope>NUCLEOTIDE SEQUENCE [LARGE SCALE GENOMIC DNA]</scope>
    <source>
        <strain evidence="7 8">1040</strain>
    </source>
</reference>
<dbReference type="RefSeq" id="WP_157348710.1">
    <property type="nucleotide sequence ID" value="NZ_WQNF01000059.1"/>
</dbReference>
<evidence type="ECO:0000256" key="1">
    <source>
        <dbReference type="ARBA" id="ARBA00007405"/>
    </source>
</evidence>
<dbReference type="Pfam" id="PF12637">
    <property type="entry name" value="TSCPD"/>
    <property type="match status" value="1"/>
</dbReference>
<proteinExistence type="inferred from homology"/>
<comment type="similarity">
    <text evidence="1">Belongs to the ribonucleoside diphosphate reductase class-2 family.</text>
</comment>
<dbReference type="EC" id="1.17.4.1" evidence="2"/>